<gene>
    <name evidence="1" type="primary">NCL1_57928</name>
    <name evidence="1" type="ORF">TNCV_4065071</name>
</gene>
<comment type="caution">
    <text evidence="1">The sequence shown here is derived from an EMBL/GenBank/DDBJ whole genome shotgun (WGS) entry which is preliminary data.</text>
</comment>
<dbReference type="Proteomes" id="UP000887159">
    <property type="component" value="Unassembled WGS sequence"/>
</dbReference>
<evidence type="ECO:0000313" key="1">
    <source>
        <dbReference type="EMBL" id="GFY30256.1"/>
    </source>
</evidence>
<reference evidence="1" key="1">
    <citation type="submission" date="2020-08" db="EMBL/GenBank/DDBJ databases">
        <title>Multicomponent nature underlies the extraordinary mechanical properties of spider dragline silk.</title>
        <authorList>
            <person name="Kono N."/>
            <person name="Nakamura H."/>
            <person name="Mori M."/>
            <person name="Yoshida Y."/>
            <person name="Ohtoshi R."/>
            <person name="Malay A.D."/>
            <person name="Moran D.A.P."/>
            <person name="Tomita M."/>
            <person name="Numata K."/>
            <person name="Arakawa K."/>
        </authorList>
    </citation>
    <scope>NUCLEOTIDE SEQUENCE</scope>
</reference>
<proteinExistence type="predicted"/>
<protein>
    <submittedName>
        <fullName evidence="1">Uncharacterized protein</fullName>
    </submittedName>
</protein>
<evidence type="ECO:0000313" key="2">
    <source>
        <dbReference type="Proteomes" id="UP000887159"/>
    </source>
</evidence>
<dbReference type="PANTHER" id="PTHR15678:SF6">
    <property type="entry name" value="BRIDGE-LIKE LIPID TRANSFER PROTEIN FAMILY MEMBER 2"/>
    <property type="match status" value="1"/>
</dbReference>
<sequence length="179" mass="19714">MQCSHVLKSFVQGIILRLFHPKFYSKNLQLLLFSVELVNSQVMLRECVTAGYIIVSAAKAIILQILHSPVWKDRSLVSKATWIGSFECMQYHCTVGAGTVDDIVWLSIEKESVVIGDLPDLAGGGHSVGEVVSSIVVAVSNPESTQLQRIVSLCDCQVFYASYDENMDPSILEEVPNLP</sequence>
<dbReference type="InterPro" id="IPR045167">
    <property type="entry name" value="Hobbit"/>
</dbReference>
<accession>A0A8X7BFZ4</accession>
<organism evidence="1 2">
    <name type="scientific">Trichonephila clavipes</name>
    <name type="common">Golden silk orbweaver</name>
    <name type="synonym">Nephila clavipes</name>
    <dbReference type="NCBI Taxonomy" id="2585209"/>
    <lineage>
        <taxon>Eukaryota</taxon>
        <taxon>Metazoa</taxon>
        <taxon>Ecdysozoa</taxon>
        <taxon>Arthropoda</taxon>
        <taxon>Chelicerata</taxon>
        <taxon>Arachnida</taxon>
        <taxon>Araneae</taxon>
        <taxon>Araneomorphae</taxon>
        <taxon>Entelegynae</taxon>
        <taxon>Araneoidea</taxon>
        <taxon>Nephilidae</taxon>
        <taxon>Trichonephila</taxon>
    </lineage>
</organism>
<dbReference type="EMBL" id="BMAU01021392">
    <property type="protein sequence ID" value="GFY30256.1"/>
    <property type="molecule type" value="Genomic_DNA"/>
</dbReference>
<dbReference type="PANTHER" id="PTHR15678">
    <property type="entry name" value="ANTIGEN MLAA-22-RELATED"/>
    <property type="match status" value="1"/>
</dbReference>
<keyword evidence="2" id="KW-1185">Reference proteome</keyword>
<name>A0A8X7BFZ4_TRICX</name>
<dbReference type="Pfam" id="PF10344">
    <property type="entry name" value="Hobbit"/>
    <property type="match status" value="1"/>
</dbReference>
<dbReference type="AlphaFoldDB" id="A0A8X7BFZ4"/>